<dbReference type="RefSeq" id="WP_367955602.1">
    <property type="nucleotide sequence ID" value="NZ_JBDPGJ010000004.1"/>
</dbReference>
<dbReference type="Proteomes" id="UP001556692">
    <property type="component" value="Unassembled WGS sequence"/>
</dbReference>
<sequence length="178" mass="19569">MTEEISPAAPRLWTAEGFREESWRHAGDADALSGNGGVILPLAVWKGLDETTRAENRDRIGVLLAPGEMLSEIEHALPDLPLVALSFPAFNDGRSFSKAALLKTRHGYTGTVRASGQVLIDQIPHMLRTGFDELEVSHPTTIRRLEQGRTGGLPEYYQPSARPDLAEGKYAWRRLPAA</sequence>
<dbReference type="InterPro" id="IPR008318">
    <property type="entry name" value="UCP030820"/>
</dbReference>
<keyword evidence="2" id="KW-1185">Reference proteome</keyword>
<protein>
    <submittedName>
        <fullName evidence="1">DUF934 domain-containing protein</fullName>
    </submittedName>
</protein>
<organism evidence="1 2">
    <name type="scientific">Aquibium pacificus</name>
    <dbReference type="NCBI Taxonomy" id="3153579"/>
    <lineage>
        <taxon>Bacteria</taxon>
        <taxon>Pseudomonadati</taxon>
        <taxon>Pseudomonadota</taxon>
        <taxon>Alphaproteobacteria</taxon>
        <taxon>Hyphomicrobiales</taxon>
        <taxon>Phyllobacteriaceae</taxon>
        <taxon>Aquibium</taxon>
    </lineage>
</organism>
<dbReference type="Pfam" id="PF06073">
    <property type="entry name" value="DUF934"/>
    <property type="match status" value="1"/>
</dbReference>
<evidence type="ECO:0000313" key="1">
    <source>
        <dbReference type="EMBL" id="MEX0407733.1"/>
    </source>
</evidence>
<proteinExistence type="predicted"/>
<evidence type="ECO:0000313" key="2">
    <source>
        <dbReference type="Proteomes" id="UP001556692"/>
    </source>
</evidence>
<dbReference type="EMBL" id="JBDPGJ010000004">
    <property type="protein sequence ID" value="MEX0407733.1"/>
    <property type="molecule type" value="Genomic_DNA"/>
</dbReference>
<comment type="caution">
    <text evidence="1">The sequence shown here is derived from an EMBL/GenBank/DDBJ whole genome shotgun (WGS) entry which is preliminary data.</text>
</comment>
<name>A0ABV3SLT4_9HYPH</name>
<dbReference type="PIRSF" id="PIRSF030820">
    <property type="entry name" value="UCP030820"/>
    <property type="match status" value="1"/>
</dbReference>
<reference evidence="1 2" key="1">
    <citation type="submission" date="2024-05" db="EMBL/GenBank/DDBJ databases">
        <authorList>
            <person name="Jiang F."/>
        </authorList>
    </citation>
    <scope>NUCLEOTIDE SEQUENCE [LARGE SCALE GENOMIC DNA]</scope>
    <source>
        <strain evidence="1 2">LZ166</strain>
    </source>
</reference>
<gene>
    <name evidence="1" type="ORF">ABGN05_18900</name>
</gene>
<accession>A0ABV3SLT4</accession>